<feature type="active site" description="Proton acceptor" evidence="3">
    <location>
        <position position="65"/>
    </location>
</feature>
<dbReference type="SUPFAM" id="SSF89623">
    <property type="entry name" value="Ribose/Galactose isomerase RpiB/AlsB"/>
    <property type="match status" value="1"/>
</dbReference>
<feature type="binding site" evidence="4">
    <location>
        <position position="136"/>
    </location>
    <ligand>
        <name>D-ribulose 5-phosphate</name>
        <dbReference type="ChEBI" id="CHEBI:58121"/>
    </ligand>
</feature>
<feature type="active site" description="Proton donor" evidence="3">
    <location>
        <position position="98"/>
    </location>
</feature>
<feature type="binding site" evidence="4">
    <location>
        <position position="109"/>
    </location>
    <ligand>
        <name>D-ribulose 5-phosphate</name>
        <dbReference type="ChEBI" id="CHEBI:58121"/>
    </ligand>
</feature>
<evidence type="ECO:0000256" key="1">
    <source>
        <dbReference type="ARBA" id="ARBA00008754"/>
    </source>
</evidence>
<dbReference type="PANTHER" id="PTHR43732:SF1">
    <property type="entry name" value="RIBOSE 5-PHOSPHATE ISOMERASE"/>
    <property type="match status" value="1"/>
</dbReference>
<name>A0A179T3F3_9BACI</name>
<feature type="binding site" evidence="4">
    <location>
        <begin position="66"/>
        <end position="70"/>
    </location>
    <ligand>
        <name>D-ribulose 5-phosphate</name>
        <dbReference type="ChEBI" id="CHEBI:58121"/>
    </ligand>
</feature>
<dbReference type="RefSeq" id="WP_066329124.1">
    <property type="nucleotide sequence ID" value="NZ_LWSG01000006.1"/>
</dbReference>
<dbReference type="Proteomes" id="UP000078534">
    <property type="component" value="Unassembled WGS sequence"/>
</dbReference>
<protein>
    <submittedName>
        <fullName evidence="5">Ribose-5-phosphate isomerase</fullName>
    </submittedName>
</protein>
<reference evidence="6" key="1">
    <citation type="submission" date="2016-04" db="EMBL/GenBank/DDBJ databases">
        <authorList>
            <person name="Lyu Z."/>
            <person name="Lyu W."/>
        </authorList>
    </citation>
    <scope>NUCLEOTIDE SEQUENCE [LARGE SCALE GENOMIC DNA]</scope>
    <source>
        <strain evidence="6">C44</strain>
    </source>
</reference>
<dbReference type="InterPro" id="IPR003500">
    <property type="entry name" value="RpiB_LacA_LacB"/>
</dbReference>
<evidence type="ECO:0000256" key="3">
    <source>
        <dbReference type="PIRSR" id="PIRSR005384-1"/>
    </source>
</evidence>
<comment type="caution">
    <text evidence="5">The sequence shown here is derived from an EMBL/GenBank/DDBJ whole genome shotgun (WGS) entry which is preliminary data.</text>
</comment>
<dbReference type="NCBIfam" id="TIGR01120">
    <property type="entry name" value="rpiB"/>
    <property type="match status" value="1"/>
</dbReference>
<gene>
    <name evidence="5" type="ORF">A6K24_18075</name>
</gene>
<sequence length="156" mass="16979">MKVVIASDHGGINIKREVTELMKAMAIDYVDLGCECNSSVDYPDYAIPVAKMVAYGAADRGILICGTGIGMSIAANKVNGIRCALVHDTFSAKATREHNNTNILAMGERVIGPGLAREIVKIWLTTPFEGGRHEVRINKINVYVNRANKDIDSLFN</sequence>
<keyword evidence="2 5" id="KW-0413">Isomerase</keyword>
<dbReference type="AlphaFoldDB" id="A0A179T3F3"/>
<evidence type="ECO:0000313" key="6">
    <source>
        <dbReference type="Proteomes" id="UP000078534"/>
    </source>
</evidence>
<dbReference type="STRING" id="152268.A6K24_18075"/>
<dbReference type="PANTHER" id="PTHR43732">
    <property type="entry name" value="RIBOSE 5-PHOSPHATE ISOMERASE-RELATED"/>
    <property type="match status" value="1"/>
</dbReference>
<feature type="binding site" evidence="4">
    <location>
        <position position="99"/>
    </location>
    <ligand>
        <name>D-ribulose 5-phosphate</name>
        <dbReference type="ChEBI" id="CHEBI:58121"/>
    </ligand>
</feature>
<dbReference type="OrthoDB" id="1778624at2"/>
<organism evidence="5 6">
    <name type="scientific">Metabacillus litoralis</name>
    <dbReference type="NCBI Taxonomy" id="152268"/>
    <lineage>
        <taxon>Bacteria</taxon>
        <taxon>Bacillati</taxon>
        <taxon>Bacillota</taxon>
        <taxon>Bacilli</taxon>
        <taxon>Bacillales</taxon>
        <taxon>Bacillaceae</taxon>
        <taxon>Metabacillus</taxon>
    </lineage>
</organism>
<keyword evidence="6" id="KW-1185">Reference proteome</keyword>
<dbReference type="PIRSF" id="PIRSF005384">
    <property type="entry name" value="RpiB_LacA_B"/>
    <property type="match status" value="1"/>
</dbReference>
<dbReference type="InterPro" id="IPR004785">
    <property type="entry name" value="RpiB"/>
</dbReference>
<feature type="binding site" evidence="4">
    <location>
        <position position="132"/>
    </location>
    <ligand>
        <name>D-ribulose 5-phosphate</name>
        <dbReference type="ChEBI" id="CHEBI:58121"/>
    </ligand>
</feature>
<dbReference type="EMBL" id="LWSG01000006">
    <property type="protein sequence ID" value="OAS87958.1"/>
    <property type="molecule type" value="Genomic_DNA"/>
</dbReference>
<proteinExistence type="inferred from homology"/>
<dbReference type="InterPro" id="IPR036569">
    <property type="entry name" value="RpiB_LacA_LacB_sf"/>
</dbReference>
<dbReference type="NCBIfam" id="TIGR00689">
    <property type="entry name" value="rpiB_lacA_lacB"/>
    <property type="match status" value="1"/>
</dbReference>
<evidence type="ECO:0000256" key="4">
    <source>
        <dbReference type="PIRSR" id="PIRSR005384-2"/>
    </source>
</evidence>
<evidence type="ECO:0000256" key="2">
    <source>
        <dbReference type="ARBA" id="ARBA00023235"/>
    </source>
</evidence>
<dbReference type="Gene3D" id="3.40.1400.10">
    <property type="entry name" value="Sugar-phosphate isomerase, RpiB/LacA/LacB"/>
    <property type="match status" value="1"/>
</dbReference>
<dbReference type="InterPro" id="IPR051812">
    <property type="entry name" value="SPI_LacAB/RpiB"/>
</dbReference>
<dbReference type="GO" id="GO:0005975">
    <property type="term" value="P:carbohydrate metabolic process"/>
    <property type="evidence" value="ECO:0007669"/>
    <property type="project" value="InterPro"/>
</dbReference>
<accession>A0A179T3F3</accession>
<comment type="similarity">
    <text evidence="1">Belongs to the LacAB/RpiB family.</text>
</comment>
<feature type="binding site" evidence="4">
    <location>
        <begin position="8"/>
        <end position="9"/>
    </location>
    <ligand>
        <name>D-ribulose 5-phosphate</name>
        <dbReference type="ChEBI" id="CHEBI:58121"/>
    </ligand>
</feature>
<dbReference type="NCBIfam" id="NF004051">
    <property type="entry name" value="PRK05571.1"/>
    <property type="match status" value="1"/>
</dbReference>
<dbReference type="Pfam" id="PF02502">
    <property type="entry name" value="LacAB_rpiB"/>
    <property type="match status" value="1"/>
</dbReference>
<evidence type="ECO:0000313" key="5">
    <source>
        <dbReference type="EMBL" id="OAS87958.1"/>
    </source>
</evidence>
<dbReference type="GO" id="GO:0016861">
    <property type="term" value="F:intramolecular oxidoreductase activity, interconverting aldoses and ketoses"/>
    <property type="evidence" value="ECO:0007669"/>
    <property type="project" value="UniProtKB-ARBA"/>
</dbReference>